<reference evidence="1" key="1">
    <citation type="submission" date="2014-09" db="EMBL/GenBank/DDBJ databases">
        <authorList>
            <person name="Magalhaes I.L.F."/>
            <person name="Oliveira U."/>
            <person name="Santos F.R."/>
            <person name="Vidigal T.H.D.A."/>
            <person name="Brescovit A.D."/>
            <person name="Santos A.J."/>
        </authorList>
    </citation>
    <scope>NUCLEOTIDE SEQUENCE</scope>
    <source>
        <tissue evidence="1">Shoot tissue taken approximately 20 cm above the soil surface</tissue>
    </source>
</reference>
<evidence type="ECO:0000313" key="1">
    <source>
        <dbReference type="EMBL" id="JAD47808.1"/>
    </source>
</evidence>
<organism evidence="1">
    <name type="scientific">Arundo donax</name>
    <name type="common">Giant reed</name>
    <name type="synonym">Donax arundinaceus</name>
    <dbReference type="NCBI Taxonomy" id="35708"/>
    <lineage>
        <taxon>Eukaryota</taxon>
        <taxon>Viridiplantae</taxon>
        <taxon>Streptophyta</taxon>
        <taxon>Embryophyta</taxon>
        <taxon>Tracheophyta</taxon>
        <taxon>Spermatophyta</taxon>
        <taxon>Magnoliopsida</taxon>
        <taxon>Liliopsida</taxon>
        <taxon>Poales</taxon>
        <taxon>Poaceae</taxon>
        <taxon>PACMAD clade</taxon>
        <taxon>Arundinoideae</taxon>
        <taxon>Arundineae</taxon>
        <taxon>Arundo</taxon>
    </lineage>
</organism>
<dbReference type="EMBL" id="GBRH01250087">
    <property type="protein sequence ID" value="JAD47808.1"/>
    <property type="molecule type" value="Transcribed_RNA"/>
</dbReference>
<protein>
    <submittedName>
        <fullName evidence="1">Uncharacterized protein</fullName>
    </submittedName>
</protein>
<proteinExistence type="predicted"/>
<name>A0A0A9AD05_ARUDO</name>
<sequence length="50" mass="5711">MRFYIVYKKQCKDTFIILASKMTEPVKLDTGKKVTYDGVLGNILNGLKNN</sequence>
<accession>A0A0A9AD05</accession>
<dbReference type="AlphaFoldDB" id="A0A0A9AD05"/>
<reference evidence="1" key="2">
    <citation type="journal article" date="2015" name="Data Brief">
        <title>Shoot transcriptome of the giant reed, Arundo donax.</title>
        <authorList>
            <person name="Barrero R.A."/>
            <person name="Guerrero F.D."/>
            <person name="Moolhuijzen P."/>
            <person name="Goolsby J.A."/>
            <person name="Tidwell J."/>
            <person name="Bellgard S.E."/>
            <person name="Bellgard M.I."/>
        </authorList>
    </citation>
    <scope>NUCLEOTIDE SEQUENCE</scope>
    <source>
        <tissue evidence="1">Shoot tissue taken approximately 20 cm above the soil surface</tissue>
    </source>
</reference>